<keyword evidence="1" id="KW-0812">Transmembrane</keyword>
<sequence length="98" mass="11254">MTDFTEPTFDHPPRPLAQRIGAILWPSFFAACVATMVFFAFVDPLMLRDQTFPELPMTRAMGYSIGFFMFWLATASSSLFTWILLRPPSRFNRALPLD</sequence>
<accession>A0A1N6RGL8</accession>
<name>A0A1N6RGL8_9GAMM</name>
<protein>
    <submittedName>
        <fullName evidence="2">Uncharacterized protein</fullName>
    </submittedName>
</protein>
<organism evidence="2 3">
    <name type="scientific">Solilutibacter tolerans</name>
    <dbReference type="NCBI Taxonomy" id="1604334"/>
    <lineage>
        <taxon>Bacteria</taxon>
        <taxon>Pseudomonadati</taxon>
        <taxon>Pseudomonadota</taxon>
        <taxon>Gammaproteobacteria</taxon>
        <taxon>Lysobacterales</taxon>
        <taxon>Lysobacteraceae</taxon>
        <taxon>Solilutibacter</taxon>
    </lineage>
</organism>
<dbReference type="RefSeq" id="WP_076585868.1">
    <property type="nucleotide sequence ID" value="NZ_FTLW01000002.1"/>
</dbReference>
<evidence type="ECO:0000313" key="2">
    <source>
        <dbReference type="EMBL" id="SIQ27971.1"/>
    </source>
</evidence>
<keyword evidence="1" id="KW-0472">Membrane</keyword>
<dbReference type="AlphaFoldDB" id="A0A1N6RGL8"/>
<keyword evidence="3" id="KW-1185">Reference proteome</keyword>
<reference evidence="3" key="1">
    <citation type="submission" date="2017-01" db="EMBL/GenBank/DDBJ databases">
        <authorList>
            <person name="Varghese N."/>
            <person name="Submissions S."/>
        </authorList>
    </citation>
    <scope>NUCLEOTIDE SEQUENCE [LARGE SCALE GENOMIC DNA]</scope>
    <source>
        <strain evidence="3">UM1</strain>
    </source>
</reference>
<feature type="transmembrane region" description="Helical" evidence="1">
    <location>
        <begin position="20"/>
        <end position="42"/>
    </location>
</feature>
<dbReference type="OrthoDB" id="6197657at2"/>
<dbReference type="Proteomes" id="UP000241788">
    <property type="component" value="Unassembled WGS sequence"/>
</dbReference>
<gene>
    <name evidence="2" type="ORF">SAMN05421546_0999</name>
</gene>
<feature type="transmembrane region" description="Helical" evidence="1">
    <location>
        <begin position="62"/>
        <end position="85"/>
    </location>
</feature>
<evidence type="ECO:0000313" key="3">
    <source>
        <dbReference type="Proteomes" id="UP000241788"/>
    </source>
</evidence>
<dbReference type="STRING" id="1604334.SAMN05421546_0999"/>
<keyword evidence="1" id="KW-1133">Transmembrane helix</keyword>
<proteinExistence type="predicted"/>
<dbReference type="EMBL" id="FTLW01000002">
    <property type="protein sequence ID" value="SIQ27971.1"/>
    <property type="molecule type" value="Genomic_DNA"/>
</dbReference>
<evidence type="ECO:0000256" key="1">
    <source>
        <dbReference type="SAM" id="Phobius"/>
    </source>
</evidence>